<evidence type="ECO:0000313" key="4">
    <source>
        <dbReference type="Proteomes" id="UP000633936"/>
    </source>
</evidence>
<dbReference type="RefSeq" id="WP_118040113.1">
    <property type="nucleotide sequence ID" value="NZ_JACOQE010000001.1"/>
</dbReference>
<proteinExistence type="predicted"/>
<dbReference type="InterPro" id="IPR012902">
    <property type="entry name" value="N_methyl_site"/>
</dbReference>
<dbReference type="InterPro" id="IPR045584">
    <property type="entry name" value="Pilin-like"/>
</dbReference>
<dbReference type="Gene3D" id="3.30.700.10">
    <property type="entry name" value="Glycoprotein, Type 4 Pilin"/>
    <property type="match status" value="1"/>
</dbReference>
<dbReference type="Proteomes" id="UP000633936">
    <property type="component" value="Unassembled WGS sequence"/>
</dbReference>
<keyword evidence="2" id="KW-0472">Membrane</keyword>
<sequence>MKIRKIKNTAEKLKNGGRARQTDNRGLTLIELVITVAIIAIFSGVVMTFIMTGSNTYRSTSSNAKVQMETQELVDRMEDLIIDTNRSLYYANGTGENTGSEIKNDIKQSGDGNSDGNKTFIVCNEYKNNDGITSQYICDVIDWDKKDATVYYSQREYTATSSSDDSGKNETETAAFSEDEGDVSAFSPDEEDSGEQNVRNARTKVNRSVLATGILDFRADVTKVESDNIVCFQLSTENGKKEIETLHSVSLRNKVKVKKPADSGWRYAHKRPEMQGNNFYKHV</sequence>
<feature type="transmembrane region" description="Helical" evidence="2">
    <location>
        <begin position="27"/>
        <end position="51"/>
    </location>
</feature>
<feature type="region of interest" description="Disordered" evidence="1">
    <location>
        <begin position="157"/>
        <end position="200"/>
    </location>
</feature>
<reference evidence="3 4" key="1">
    <citation type="submission" date="2020-08" db="EMBL/GenBank/DDBJ databases">
        <title>Genome public.</title>
        <authorList>
            <person name="Liu C."/>
            <person name="Sun Q."/>
        </authorList>
    </citation>
    <scope>NUCLEOTIDE SEQUENCE [LARGE SCALE GENOMIC DNA]</scope>
    <source>
        <strain evidence="3 4">27-44</strain>
    </source>
</reference>
<evidence type="ECO:0000313" key="3">
    <source>
        <dbReference type="EMBL" id="MBC5739202.1"/>
    </source>
</evidence>
<keyword evidence="2" id="KW-1133">Transmembrane helix</keyword>
<accession>A0ABR7HY75</accession>
<feature type="compositionally biased region" description="Acidic residues" evidence="1">
    <location>
        <begin position="177"/>
        <end position="194"/>
    </location>
</feature>
<evidence type="ECO:0000256" key="1">
    <source>
        <dbReference type="SAM" id="MobiDB-lite"/>
    </source>
</evidence>
<dbReference type="NCBIfam" id="TIGR02532">
    <property type="entry name" value="IV_pilin_GFxxxE"/>
    <property type="match status" value="1"/>
</dbReference>
<keyword evidence="2" id="KW-0812">Transmembrane</keyword>
<dbReference type="Pfam" id="PF07963">
    <property type="entry name" value="N_methyl"/>
    <property type="match status" value="1"/>
</dbReference>
<dbReference type="PROSITE" id="PS00409">
    <property type="entry name" value="PROKAR_NTER_METHYL"/>
    <property type="match status" value="1"/>
</dbReference>
<dbReference type="EMBL" id="JACOQE010000001">
    <property type="protein sequence ID" value="MBC5739202.1"/>
    <property type="molecule type" value="Genomic_DNA"/>
</dbReference>
<evidence type="ECO:0000256" key="2">
    <source>
        <dbReference type="SAM" id="Phobius"/>
    </source>
</evidence>
<protein>
    <submittedName>
        <fullName evidence="3">Prepilin-type N-terminal cleavage/methylation domain-containing protein</fullName>
    </submittedName>
</protein>
<comment type="caution">
    <text evidence="3">The sequence shown here is derived from an EMBL/GenBank/DDBJ whole genome shotgun (WGS) entry which is preliminary data.</text>
</comment>
<keyword evidence="4" id="KW-1185">Reference proteome</keyword>
<gene>
    <name evidence="3" type="ORF">H8Z79_01780</name>
</gene>
<dbReference type="SUPFAM" id="SSF54523">
    <property type="entry name" value="Pili subunits"/>
    <property type="match status" value="1"/>
</dbReference>
<name>A0ABR7HY75_9FIRM</name>
<organism evidence="3 4">
    <name type="scientific">Blautia intestinalis</name>
    <dbReference type="NCBI Taxonomy" id="2763028"/>
    <lineage>
        <taxon>Bacteria</taxon>
        <taxon>Bacillati</taxon>
        <taxon>Bacillota</taxon>
        <taxon>Clostridia</taxon>
        <taxon>Lachnospirales</taxon>
        <taxon>Lachnospiraceae</taxon>
        <taxon>Blautia</taxon>
    </lineage>
</organism>